<reference evidence="2 3" key="1">
    <citation type="submission" date="2018-01" db="EMBL/GenBank/DDBJ databases">
        <title>Draft genome sequence of Jiangella sp. GTF31.</title>
        <authorList>
            <person name="Sahin N."/>
            <person name="Ay H."/>
            <person name="Saygin H."/>
        </authorList>
    </citation>
    <scope>NUCLEOTIDE SEQUENCE [LARGE SCALE GENOMIC DNA]</scope>
    <source>
        <strain evidence="2 3">GTF31</strain>
    </source>
</reference>
<dbReference type="SUPFAM" id="SSF47413">
    <property type="entry name" value="lambda repressor-like DNA-binding domains"/>
    <property type="match status" value="1"/>
</dbReference>
<dbReference type="InterPro" id="IPR001387">
    <property type="entry name" value="Cro/C1-type_HTH"/>
</dbReference>
<dbReference type="PROSITE" id="PS50943">
    <property type="entry name" value="HTH_CROC1"/>
    <property type="match status" value="1"/>
</dbReference>
<evidence type="ECO:0000313" key="2">
    <source>
        <dbReference type="EMBL" id="PZF82079.1"/>
    </source>
</evidence>
<dbReference type="AlphaFoldDB" id="A0A2W2C1H4"/>
<organism evidence="2 3">
    <name type="scientific">Jiangella anatolica</name>
    <dbReference type="NCBI Taxonomy" id="2670374"/>
    <lineage>
        <taxon>Bacteria</taxon>
        <taxon>Bacillati</taxon>
        <taxon>Actinomycetota</taxon>
        <taxon>Actinomycetes</taxon>
        <taxon>Jiangellales</taxon>
        <taxon>Jiangellaceae</taxon>
        <taxon>Jiangella</taxon>
    </lineage>
</organism>
<dbReference type="InterPro" id="IPR010982">
    <property type="entry name" value="Lambda_DNA-bd_dom_sf"/>
</dbReference>
<dbReference type="RefSeq" id="WP_111256099.1">
    <property type="nucleotide sequence ID" value="NZ_POTW01000045.1"/>
</dbReference>
<accession>A0A2W2C1H4</accession>
<sequence length="302" mass="32973">MTGRSALGEAVAARRKDLGLSQVQLAALSGVSRGTVRNLEAGMFDPNPGTWRAVQGVLGWASGAKELLEAGQDPIELLPRDVLAMILSQLAELEVEERGNEYEPIMVQFRSLMSRANRDGKFPRTTVNAIADFIYEFPWLEYAELFGNELIQPEDGEPAAYASEEEIEAAQERVIGRIQAAIRIQDRKRPAERVESTSGALGANRASTIDPAIDAAAEPEEGWLVERNAWDQLSEGVKDVLTDGQVIDYGAYEPEGSENLVVVALLVKKSTAPLGRGDRQYLSTSWNDIAGTLHADPIEQQP</sequence>
<dbReference type="CDD" id="cd00093">
    <property type="entry name" value="HTH_XRE"/>
    <property type="match status" value="1"/>
</dbReference>
<name>A0A2W2C1H4_9ACTN</name>
<dbReference type="EMBL" id="POTW01000045">
    <property type="protein sequence ID" value="PZF82079.1"/>
    <property type="molecule type" value="Genomic_DNA"/>
</dbReference>
<protein>
    <recommendedName>
        <fullName evidence="1">HTH cro/C1-type domain-containing protein</fullName>
    </recommendedName>
</protein>
<dbReference type="Gene3D" id="1.10.260.40">
    <property type="entry name" value="lambda repressor-like DNA-binding domains"/>
    <property type="match status" value="1"/>
</dbReference>
<dbReference type="Pfam" id="PF01381">
    <property type="entry name" value="HTH_3"/>
    <property type="match status" value="1"/>
</dbReference>
<dbReference type="SMART" id="SM00530">
    <property type="entry name" value="HTH_XRE"/>
    <property type="match status" value="1"/>
</dbReference>
<dbReference type="Proteomes" id="UP000248764">
    <property type="component" value="Unassembled WGS sequence"/>
</dbReference>
<keyword evidence="3" id="KW-1185">Reference proteome</keyword>
<evidence type="ECO:0000313" key="3">
    <source>
        <dbReference type="Proteomes" id="UP000248764"/>
    </source>
</evidence>
<evidence type="ECO:0000259" key="1">
    <source>
        <dbReference type="PROSITE" id="PS50943"/>
    </source>
</evidence>
<proteinExistence type="predicted"/>
<comment type="caution">
    <text evidence="2">The sequence shown here is derived from an EMBL/GenBank/DDBJ whole genome shotgun (WGS) entry which is preliminary data.</text>
</comment>
<feature type="domain" description="HTH cro/C1-type" evidence="1">
    <location>
        <begin position="11"/>
        <end position="59"/>
    </location>
</feature>
<dbReference type="GO" id="GO:0003677">
    <property type="term" value="F:DNA binding"/>
    <property type="evidence" value="ECO:0007669"/>
    <property type="project" value="InterPro"/>
</dbReference>
<gene>
    <name evidence="2" type="ORF">C1I92_18340</name>
</gene>